<evidence type="ECO:0000313" key="5">
    <source>
        <dbReference type="Proteomes" id="UP001174691"/>
    </source>
</evidence>
<organism evidence="4 5">
    <name type="scientific">Coniochaeta hoffmannii</name>
    <dbReference type="NCBI Taxonomy" id="91930"/>
    <lineage>
        <taxon>Eukaryota</taxon>
        <taxon>Fungi</taxon>
        <taxon>Dikarya</taxon>
        <taxon>Ascomycota</taxon>
        <taxon>Pezizomycotina</taxon>
        <taxon>Sordariomycetes</taxon>
        <taxon>Sordariomycetidae</taxon>
        <taxon>Coniochaetales</taxon>
        <taxon>Coniochaetaceae</taxon>
        <taxon>Coniochaeta</taxon>
    </lineage>
</organism>
<feature type="transmembrane region" description="Helical" evidence="2">
    <location>
        <begin position="334"/>
        <end position="355"/>
    </location>
</feature>
<feature type="transmembrane region" description="Helical" evidence="2">
    <location>
        <begin position="39"/>
        <end position="59"/>
    </location>
</feature>
<name>A0AA38S9L2_9PEZI</name>
<dbReference type="InterPro" id="IPR022703">
    <property type="entry name" value="DUF3533"/>
</dbReference>
<feature type="domain" description="DUF3533" evidence="3">
    <location>
        <begin position="39"/>
        <end position="403"/>
    </location>
</feature>
<dbReference type="InterPro" id="IPR053001">
    <property type="entry name" value="MNNG_permease-like"/>
</dbReference>
<evidence type="ECO:0000256" key="1">
    <source>
        <dbReference type="SAM" id="MobiDB-lite"/>
    </source>
</evidence>
<evidence type="ECO:0000313" key="4">
    <source>
        <dbReference type="EMBL" id="KAJ9160720.1"/>
    </source>
</evidence>
<dbReference type="PANTHER" id="PTHR34814">
    <property type="entry name" value="NITROSOGUANIDINE RESISTANCE PROTEIN SNG1"/>
    <property type="match status" value="1"/>
</dbReference>
<dbReference type="EMBL" id="JANBVN010000032">
    <property type="protein sequence ID" value="KAJ9160720.1"/>
    <property type="molecule type" value="Genomic_DNA"/>
</dbReference>
<feature type="transmembrane region" description="Helical" evidence="2">
    <location>
        <begin position="307"/>
        <end position="327"/>
    </location>
</feature>
<evidence type="ECO:0000259" key="3">
    <source>
        <dbReference type="Pfam" id="PF12051"/>
    </source>
</evidence>
<feature type="region of interest" description="Disordered" evidence="1">
    <location>
        <begin position="444"/>
        <end position="528"/>
    </location>
</feature>
<feature type="compositionally biased region" description="Basic and acidic residues" evidence="1">
    <location>
        <begin position="444"/>
        <end position="481"/>
    </location>
</feature>
<gene>
    <name evidence="4" type="ORF">NKR19_g3046</name>
</gene>
<dbReference type="GO" id="GO:0016020">
    <property type="term" value="C:membrane"/>
    <property type="evidence" value="ECO:0007669"/>
    <property type="project" value="TreeGrafter"/>
</dbReference>
<accession>A0AA38S9L2</accession>
<keyword evidence="5" id="KW-1185">Reference proteome</keyword>
<feature type="transmembrane region" description="Helical" evidence="2">
    <location>
        <begin position="391"/>
        <end position="412"/>
    </location>
</feature>
<sequence length="528" mass="58879">MARNPVTRRYPRATENRLFRADAALRKTRNAFLKVSGKNFIYLQVLFLALFCWIFGSLYQQETHVKNMHVAFVDYENNNGSIGAAIRSAYSRLQSSSFPTLVEVSPADYPTPADLREAVCKIHYWGALYVSPGASARLEQALTGNTPLPTYDPTNVLTYIWNEARYPQVVDAAISSSLQTLSESARVAYTTANGTGRVTSLTTPGAISAFAQPWTLTAINIRPTTQGSRAIYNTLVMILLMVQEFFYLGIINALYANFKIYNRASPWRIALLRGANSALYTLAGSLCTAGAIWAFRAGWEVGYGQWAITWVVLWLFAHVNFQVLDVVSIWVPPGFVPMGFVTWLVWNVSSILLPFELSPGFYRLGYAFPAREVYQVLVDVWSGGCNPELRVALPVLFAWEVVGAVLSAVGVFRRCHYATVAQEEQERAFQEKVQAAMAAVTRAREAEEEREKRREEEAVSPDAIEKISTRETEADLERGNDEGDTESELSAAISRVDERIRRQESKASRVGYGPSFGAPFTGDDNDDQ</sequence>
<protein>
    <submittedName>
        <fullName evidence="4">Nitrosoguanidine resistance protein SNG1</fullName>
    </submittedName>
</protein>
<evidence type="ECO:0000256" key="2">
    <source>
        <dbReference type="SAM" id="Phobius"/>
    </source>
</evidence>
<reference evidence="4" key="1">
    <citation type="submission" date="2022-07" db="EMBL/GenBank/DDBJ databases">
        <title>Fungi with potential for degradation of polypropylene.</title>
        <authorList>
            <person name="Gostincar C."/>
        </authorList>
    </citation>
    <scope>NUCLEOTIDE SEQUENCE</scope>
    <source>
        <strain evidence="4">EXF-13287</strain>
    </source>
</reference>
<dbReference type="Proteomes" id="UP001174691">
    <property type="component" value="Unassembled WGS sequence"/>
</dbReference>
<dbReference type="AlphaFoldDB" id="A0AA38S9L2"/>
<feature type="compositionally biased region" description="Basic and acidic residues" evidence="1">
    <location>
        <begin position="495"/>
        <end position="507"/>
    </location>
</feature>
<proteinExistence type="predicted"/>
<dbReference type="Pfam" id="PF12051">
    <property type="entry name" value="DUF3533"/>
    <property type="match status" value="1"/>
</dbReference>
<feature type="transmembrane region" description="Helical" evidence="2">
    <location>
        <begin position="277"/>
        <end position="295"/>
    </location>
</feature>
<feature type="transmembrane region" description="Helical" evidence="2">
    <location>
        <begin position="230"/>
        <end position="256"/>
    </location>
</feature>
<keyword evidence="2" id="KW-0812">Transmembrane</keyword>
<dbReference type="PANTHER" id="PTHR34814:SF2">
    <property type="entry name" value="DUF3533 DOMAIN-CONTAINING PROTEIN"/>
    <property type="match status" value="1"/>
</dbReference>
<keyword evidence="2" id="KW-0472">Membrane</keyword>
<comment type="caution">
    <text evidence="4">The sequence shown here is derived from an EMBL/GenBank/DDBJ whole genome shotgun (WGS) entry which is preliminary data.</text>
</comment>
<keyword evidence="2" id="KW-1133">Transmembrane helix</keyword>